<accession>A0A2P4SJ77</accession>
<feature type="non-terminal residue" evidence="4">
    <location>
        <position position="1"/>
    </location>
</feature>
<proteinExistence type="inferred from homology"/>
<dbReference type="InterPro" id="IPR013346">
    <property type="entry name" value="NrdE_NrdA_C"/>
</dbReference>
<dbReference type="Pfam" id="PF02867">
    <property type="entry name" value="Ribonuc_red_lgC"/>
    <property type="match status" value="1"/>
</dbReference>
<dbReference type="PROSITE" id="PS00089">
    <property type="entry name" value="RIBORED_LARGE"/>
    <property type="match status" value="1"/>
</dbReference>
<dbReference type="GO" id="GO:0009263">
    <property type="term" value="P:deoxyribonucleotide biosynthetic process"/>
    <property type="evidence" value="ECO:0007669"/>
    <property type="project" value="UniProtKB-KW"/>
</dbReference>
<evidence type="ECO:0000259" key="3">
    <source>
        <dbReference type="PROSITE" id="PS00089"/>
    </source>
</evidence>
<dbReference type="FunFam" id="3.20.70.20:FF:000035">
    <property type="entry name" value="Predicted protein"/>
    <property type="match status" value="1"/>
</dbReference>
<dbReference type="InterPro" id="IPR000788">
    <property type="entry name" value="RNR_lg_C"/>
</dbReference>
<dbReference type="PANTHER" id="PTHR11573">
    <property type="entry name" value="RIBONUCLEOSIDE-DIPHOSPHATE REDUCTASE LARGE CHAIN"/>
    <property type="match status" value="1"/>
</dbReference>
<evidence type="ECO:0000256" key="2">
    <source>
        <dbReference type="ARBA" id="ARBA00023116"/>
    </source>
</evidence>
<comment type="caution">
    <text evidence="4">The sequence shown here is derived from an EMBL/GenBank/DDBJ whole genome shotgun (WGS) entry which is preliminary data.</text>
</comment>
<dbReference type="EMBL" id="PPHD01043396">
    <property type="protein sequence ID" value="POI24155.1"/>
    <property type="molecule type" value="Genomic_DNA"/>
</dbReference>
<dbReference type="Proteomes" id="UP000237246">
    <property type="component" value="Unassembled WGS sequence"/>
</dbReference>
<evidence type="ECO:0000256" key="1">
    <source>
        <dbReference type="ARBA" id="ARBA00010406"/>
    </source>
</evidence>
<comment type="similarity">
    <text evidence="1">Belongs to the ribonucleoside diphosphate reductase large chain family.</text>
</comment>
<dbReference type="OrthoDB" id="3000483at2759"/>
<reference evidence="4 5" key="1">
    <citation type="submission" date="2018-01" db="EMBL/GenBank/DDBJ databases">
        <title>Comparison of the Chinese Bamboo Partridge and Red Junglefowl genome sequences highlights the importance of demography in genome evolution.</title>
        <authorList>
            <person name="Tiley G.P."/>
            <person name="Kimball R.T."/>
            <person name="Braun E.L."/>
            <person name="Burleigh J.G."/>
        </authorList>
    </citation>
    <scope>NUCLEOTIDE SEQUENCE [LARGE SCALE GENOMIC DNA]</scope>
    <source>
        <strain evidence="4">RTK389</strain>
        <tissue evidence="4">Blood</tissue>
    </source>
</reference>
<dbReference type="AlphaFoldDB" id="A0A2P4SJ77"/>
<keyword evidence="5" id="KW-1185">Reference proteome</keyword>
<evidence type="ECO:0000313" key="4">
    <source>
        <dbReference type="EMBL" id="POI24155.1"/>
    </source>
</evidence>
<sequence length="226" mass="25992">ILQYDMWNVTPSDLWDWKALKEKIAKYGVRNSLLLSPMPTASTAQILGNNESIEPYTSNIYTRRVLSGEFQVVNPHLLKDLTERGLWNEEMKNQIIAHNGSIQNISEIPADLKQLYKTVWEISQKTVLKMAADRGAFIDQSQSLNIHIAEPNYGKLTSMHFYGWKQGLKTGMYYLRTKPAANPIQFTLNKEKLREREKASEEEKERNKAAMVCSLENRDECMMCGS</sequence>
<evidence type="ECO:0000313" key="5">
    <source>
        <dbReference type="Proteomes" id="UP000237246"/>
    </source>
</evidence>
<gene>
    <name evidence="4" type="ORF">CIB84_012096</name>
</gene>
<dbReference type="Gene3D" id="3.20.70.20">
    <property type="match status" value="1"/>
</dbReference>
<dbReference type="SUPFAM" id="SSF51998">
    <property type="entry name" value="PFL-like glycyl radical enzymes"/>
    <property type="match status" value="1"/>
</dbReference>
<organism evidence="4 5">
    <name type="scientific">Bambusicola thoracicus</name>
    <name type="common">Chinese bamboo-partridge</name>
    <name type="synonym">Perdix thoracica</name>
    <dbReference type="NCBI Taxonomy" id="9083"/>
    <lineage>
        <taxon>Eukaryota</taxon>
        <taxon>Metazoa</taxon>
        <taxon>Chordata</taxon>
        <taxon>Craniata</taxon>
        <taxon>Vertebrata</taxon>
        <taxon>Euteleostomi</taxon>
        <taxon>Archelosauria</taxon>
        <taxon>Archosauria</taxon>
        <taxon>Dinosauria</taxon>
        <taxon>Saurischia</taxon>
        <taxon>Theropoda</taxon>
        <taxon>Coelurosauria</taxon>
        <taxon>Aves</taxon>
        <taxon>Neognathae</taxon>
        <taxon>Galloanserae</taxon>
        <taxon>Galliformes</taxon>
        <taxon>Phasianidae</taxon>
        <taxon>Perdicinae</taxon>
        <taxon>Bambusicola</taxon>
    </lineage>
</organism>
<keyword evidence="2" id="KW-0215">Deoxyribonucleotide synthesis</keyword>
<dbReference type="InterPro" id="IPR039718">
    <property type="entry name" value="Rrm1"/>
</dbReference>
<dbReference type="GO" id="GO:0005524">
    <property type="term" value="F:ATP binding"/>
    <property type="evidence" value="ECO:0007669"/>
    <property type="project" value="TreeGrafter"/>
</dbReference>
<dbReference type="GO" id="GO:0005971">
    <property type="term" value="C:ribonucleoside-diphosphate reductase complex"/>
    <property type="evidence" value="ECO:0007669"/>
    <property type="project" value="TreeGrafter"/>
</dbReference>
<name>A0A2P4SJ77_BAMTH</name>
<feature type="domain" description="Ribonucleotide reductase large subunit" evidence="3">
    <location>
        <begin position="17"/>
        <end position="39"/>
    </location>
</feature>
<protein>
    <recommendedName>
        <fullName evidence="3">Ribonucleotide reductase large subunit domain-containing protein</fullName>
    </recommendedName>
</protein>
<dbReference type="GO" id="GO:0004748">
    <property type="term" value="F:ribonucleoside-diphosphate reductase activity, thioredoxin disulfide as acceptor"/>
    <property type="evidence" value="ECO:0007669"/>
    <property type="project" value="TreeGrafter"/>
</dbReference>
<dbReference type="PANTHER" id="PTHR11573:SF6">
    <property type="entry name" value="RIBONUCLEOSIDE-DIPHOSPHATE REDUCTASE LARGE SUBUNIT"/>
    <property type="match status" value="1"/>
</dbReference>